<sequence>MQARLNRSCLLLLFLLPALMNSCKKSTDKVSFDQPKRQYDLAVEGGINTLTQTQFIRLSKPSSKADIKPSAISKATVTVNDGIKDIIFKETSTAGLYSGTNNPNIPNYNKAYTLTIRYDNKTYTAVDTLRQVVNITDDFLPFTVKKNAGGTYDGTIPKHTFGYLNPNKWWISYTGIPVWNPSKFDGTETTYFSYTHFLGSPNSLYPLSNLKRTFSLMSEDVITIYKFSLSKEYAKYLYGVFLETDWKGLFSNVPVNVNGNVSGNAQGYFYVTDIDYQKYKVSGLK</sequence>
<keyword evidence="3" id="KW-1185">Reference proteome</keyword>
<feature type="signal peptide" evidence="1">
    <location>
        <begin position="1"/>
        <end position="20"/>
    </location>
</feature>
<comment type="caution">
    <text evidence="2">The sequence shown here is derived from an EMBL/GenBank/DDBJ whole genome shotgun (WGS) entry which is preliminary data.</text>
</comment>
<organism evidence="2 3">
    <name type="scientific">Pedobacter lusitanus</name>
    <dbReference type="NCBI Taxonomy" id="1503925"/>
    <lineage>
        <taxon>Bacteria</taxon>
        <taxon>Pseudomonadati</taxon>
        <taxon>Bacteroidota</taxon>
        <taxon>Sphingobacteriia</taxon>
        <taxon>Sphingobacteriales</taxon>
        <taxon>Sphingobacteriaceae</taxon>
        <taxon>Pedobacter</taxon>
    </lineage>
</organism>
<protein>
    <recommendedName>
        <fullName evidence="4">DUF4249 domain-containing protein</fullName>
    </recommendedName>
</protein>
<evidence type="ECO:0000313" key="3">
    <source>
        <dbReference type="Proteomes" id="UP000032049"/>
    </source>
</evidence>
<gene>
    <name evidence="2" type="ORF">TH53_15435</name>
</gene>
<dbReference type="Proteomes" id="UP000032049">
    <property type="component" value="Unassembled WGS sequence"/>
</dbReference>
<accession>A0A0D0FVD6</accession>
<evidence type="ECO:0000256" key="1">
    <source>
        <dbReference type="SAM" id="SignalP"/>
    </source>
</evidence>
<keyword evidence="1" id="KW-0732">Signal</keyword>
<reference evidence="2 3" key="1">
    <citation type="submission" date="2015-01" db="EMBL/GenBank/DDBJ databases">
        <title>Draft genome sequence of Pedobacter sp. NL19 isolated from sludge of an effluent treatment pond in an abandoned uranium mine.</title>
        <authorList>
            <person name="Santos T."/>
            <person name="Caetano T."/>
            <person name="Covas C."/>
            <person name="Cruz A."/>
            <person name="Mendo S."/>
        </authorList>
    </citation>
    <scope>NUCLEOTIDE SEQUENCE [LARGE SCALE GENOMIC DNA]</scope>
    <source>
        <strain evidence="2 3">NL19</strain>
    </source>
</reference>
<feature type="chain" id="PRO_5002210634" description="DUF4249 domain-containing protein" evidence="1">
    <location>
        <begin position="21"/>
        <end position="285"/>
    </location>
</feature>
<proteinExistence type="predicted"/>
<evidence type="ECO:0000313" key="2">
    <source>
        <dbReference type="EMBL" id="KIO76389.1"/>
    </source>
</evidence>
<dbReference type="STRING" id="1503925.TH53_15435"/>
<dbReference type="AlphaFoldDB" id="A0A0D0FVD6"/>
<name>A0A0D0FVD6_9SPHI</name>
<dbReference type="EMBL" id="JXRA01000065">
    <property type="protein sequence ID" value="KIO76389.1"/>
    <property type="molecule type" value="Genomic_DNA"/>
</dbReference>
<evidence type="ECO:0008006" key="4">
    <source>
        <dbReference type="Google" id="ProtNLM"/>
    </source>
</evidence>